<evidence type="ECO:0000313" key="3">
    <source>
        <dbReference type="Proteomes" id="UP000029990"/>
    </source>
</evidence>
<feature type="region of interest" description="Disordered" evidence="1">
    <location>
        <begin position="1"/>
        <end position="53"/>
    </location>
</feature>
<keyword evidence="3" id="KW-1185">Reference proteome</keyword>
<comment type="caution">
    <text evidence="2">The sequence shown here is derived from an EMBL/GenBank/DDBJ whole genome shotgun (WGS) entry which is preliminary data.</text>
</comment>
<gene>
    <name evidence="2" type="ORF">N798_00240</name>
</gene>
<evidence type="ECO:0000256" key="1">
    <source>
        <dbReference type="SAM" id="MobiDB-lite"/>
    </source>
</evidence>
<protein>
    <submittedName>
        <fullName evidence="2">Uncharacterized protein</fullName>
    </submittedName>
</protein>
<reference evidence="2 3" key="1">
    <citation type="submission" date="2013-08" db="EMBL/GenBank/DDBJ databases">
        <title>The genome sequence of Knoellia flava.</title>
        <authorList>
            <person name="Zhu W."/>
            <person name="Wang G."/>
        </authorList>
    </citation>
    <scope>NUCLEOTIDE SEQUENCE [LARGE SCALE GENOMIC DNA]</scope>
    <source>
        <strain evidence="2 3">TL1</strain>
    </source>
</reference>
<evidence type="ECO:0000313" key="2">
    <source>
        <dbReference type="EMBL" id="KGN36012.1"/>
    </source>
</evidence>
<dbReference type="Proteomes" id="UP000029990">
    <property type="component" value="Unassembled WGS sequence"/>
</dbReference>
<feature type="compositionally biased region" description="Basic and acidic residues" evidence="1">
    <location>
        <begin position="1"/>
        <end position="11"/>
    </location>
</feature>
<name>A0ABR4XIK2_9MICO</name>
<dbReference type="EMBL" id="AVPI01000001">
    <property type="protein sequence ID" value="KGN36012.1"/>
    <property type="molecule type" value="Genomic_DNA"/>
</dbReference>
<organism evidence="2 3">
    <name type="scientific">Knoellia flava TL1</name>
    <dbReference type="NCBI Taxonomy" id="1385518"/>
    <lineage>
        <taxon>Bacteria</taxon>
        <taxon>Bacillati</taxon>
        <taxon>Actinomycetota</taxon>
        <taxon>Actinomycetes</taxon>
        <taxon>Micrococcales</taxon>
        <taxon>Intrasporangiaceae</taxon>
        <taxon>Knoellia</taxon>
    </lineage>
</organism>
<sequence>MQGPLHEDDRPGVAVRTDGPSTRLDEGAQAGPSPEVPSSHPATNVEHEEGVTDDLKVPDYRIAKVDDTCNALIRFENLRHHLLSAEGRVEVIRSQS</sequence>
<proteinExistence type="predicted"/>
<accession>A0ABR4XIK2</accession>